<dbReference type="Proteomes" id="UP000008064">
    <property type="component" value="Unassembled WGS sequence"/>
</dbReference>
<feature type="compositionally biased region" description="Polar residues" evidence="1">
    <location>
        <begin position="253"/>
        <end position="276"/>
    </location>
</feature>
<feature type="compositionally biased region" description="Low complexity" evidence="1">
    <location>
        <begin position="176"/>
        <end position="221"/>
    </location>
</feature>
<gene>
    <name evidence="3" type="ORF">SERLADRAFT_473067</name>
</gene>
<sequence length="434" mass="46886">MYTPQPINPLHTQVVYICSILGLIHLHISFHRRSHMYNISITILLSLSQLPTLQLLWLRNTLPTYLLFLLTVLTRTPLQHLQPSPPQMSGQVPYSQDNRMMNGHNGTGIVNDDSMVHTRSFSGTSVGQHGNMKQRGAPPARHAWSYGPGVGMGGYGVGNINNTCSMAGETVGPRLSSTMRRTSGTSSSSTGNRTPGDEASSTASSSTTSSSSRRTFTSTSSQHPLPARPDWAVGLKPQPTLHATHPRHHDHSLNSSRNMSPARNSGQLNTGVSHQPHQLTSNVLQPTDFPPLTTLSPGAEKRAIPVAGAWTNSSSTRSILMPGPSPAGNVLVHHSNTHVSGKDNSRLEDSERGFERPPPKGNVELFNPKGVWKSGANPQSHQPSPDRFEKDRLEKEKLRGEVVANAILVDKVATMSVEDKDTTCAAPPPVALAT</sequence>
<dbReference type="RefSeq" id="XP_007320885.1">
    <property type="nucleotide sequence ID" value="XM_007320823.1"/>
</dbReference>
<dbReference type="KEGG" id="sla:SERLADRAFT_473067"/>
<protein>
    <submittedName>
        <fullName evidence="3">Uncharacterized protein</fullName>
    </submittedName>
</protein>
<keyword evidence="2" id="KW-1133">Transmembrane helix</keyword>
<proteinExistence type="predicted"/>
<dbReference type="EMBL" id="GL945437">
    <property type="protein sequence ID" value="EGO22347.1"/>
    <property type="molecule type" value="Genomic_DNA"/>
</dbReference>
<evidence type="ECO:0000313" key="3">
    <source>
        <dbReference type="EMBL" id="EGO22347.1"/>
    </source>
</evidence>
<dbReference type="HOGENOM" id="CLU_631870_0_0_1"/>
<keyword evidence="2" id="KW-0472">Membrane</keyword>
<reference evidence="3" key="1">
    <citation type="submission" date="2011-04" db="EMBL/GenBank/DDBJ databases">
        <title>Evolution of plant cell wall degrading machinery underlies the functional diversity of forest fungi.</title>
        <authorList>
            <consortium name="US DOE Joint Genome Institute (JGI-PGF)"/>
            <person name="Eastwood D.C."/>
            <person name="Floudas D."/>
            <person name="Binder M."/>
            <person name="Majcherczyk A."/>
            <person name="Schneider P."/>
            <person name="Aerts A."/>
            <person name="Asiegbu F.O."/>
            <person name="Baker S.E."/>
            <person name="Barry K."/>
            <person name="Bendiksby M."/>
            <person name="Blumentritt M."/>
            <person name="Coutinho P.M."/>
            <person name="Cullen D."/>
            <person name="Cullen D."/>
            <person name="Gathman A."/>
            <person name="Goodell B."/>
            <person name="Henrissat B."/>
            <person name="Ihrmark K."/>
            <person name="Kauserud H."/>
            <person name="Kohler A."/>
            <person name="LaButti K."/>
            <person name="Lapidus A."/>
            <person name="Lavin J.L."/>
            <person name="Lee Y.-H."/>
            <person name="Lindquist E."/>
            <person name="Lilly W."/>
            <person name="Lucas S."/>
            <person name="Morin E."/>
            <person name="Murat C."/>
            <person name="Oguiza J.A."/>
            <person name="Park J."/>
            <person name="Pisabarro A.G."/>
            <person name="Riley R."/>
            <person name="Rosling A."/>
            <person name="Salamov A."/>
            <person name="Schmidt O."/>
            <person name="Schmutz J."/>
            <person name="Skrede I."/>
            <person name="Stenlid J."/>
            <person name="Wiebenga A."/>
            <person name="Xie X."/>
            <person name="Kues U."/>
            <person name="Hibbett D.S."/>
            <person name="Hoffmeister D."/>
            <person name="Hogberg N."/>
            <person name="Martin F."/>
            <person name="Grigoriev I.V."/>
            <person name="Watkinson S.C."/>
        </authorList>
    </citation>
    <scope>NUCLEOTIDE SEQUENCE</scope>
    <source>
        <strain evidence="3">S7.9</strain>
    </source>
</reference>
<feature type="compositionally biased region" description="Basic and acidic residues" evidence="1">
    <location>
        <begin position="340"/>
        <end position="358"/>
    </location>
</feature>
<organism>
    <name type="scientific">Serpula lacrymans var. lacrymans (strain S7.9)</name>
    <name type="common">Dry rot fungus</name>
    <dbReference type="NCBI Taxonomy" id="578457"/>
    <lineage>
        <taxon>Eukaryota</taxon>
        <taxon>Fungi</taxon>
        <taxon>Dikarya</taxon>
        <taxon>Basidiomycota</taxon>
        <taxon>Agaricomycotina</taxon>
        <taxon>Agaricomycetes</taxon>
        <taxon>Agaricomycetidae</taxon>
        <taxon>Boletales</taxon>
        <taxon>Coniophorineae</taxon>
        <taxon>Serpulaceae</taxon>
        <taxon>Serpula</taxon>
    </lineage>
</organism>
<evidence type="ECO:0000256" key="1">
    <source>
        <dbReference type="SAM" id="MobiDB-lite"/>
    </source>
</evidence>
<dbReference type="OrthoDB" id="278430at2759"/>
<feature type="region of interest" description="Disordered" evidence="1">
    <location>
        <begin position="168"/>
        <end position="276"/>
    </location>
</feature>
<feature type="compositionally biased region" description="Basic and acidic residues" evidence="1">
    <location>
        <begin position="384"/>
        <end position="393"/>
    </location>
</feature>
<name>F8P2G2_SERL9</name>
<feature type="region of interest" description="Disordered" evidence="1">
    <location>
        <begin position="336"/>
        <end position="393"/>
    </location>
</feature>
<keyword evidence="2" id="KW-0812">Transmembrane</keyword>
<dbReference type="GeneID" id="18820237"/>
<evidence type="ECO:0000256" key="2">
    <source>
        <dbReference type="SAM" id="Phobius"/>
    </source>
</evidence>
<feature type="transmembrane region" description="Helical" evidence="2">
    <location>
        <begin position="37"/>
        <end position="56"/>
    </location>
</feature>
<feature type="transmembrane region" description="Helical" evidence="2">
    <location>
        <begin position="12"/>
        <end position="30"/>
    </location>
</feature>
<accession>F8P2G2</accession>
<dbReference type="AlphaFoldDB" id="F8P2G2"/>